<dbReference type="Pfam" id="PF06530">
    <property type="entry name" value="Phage_antitermQ"/>
    <property type="match status" value="1"/>
</dbReference>
<evidence type="ECO:0000313" key="5">
    <source>
        <dbReference type="EMBL" id="XBS71139.1"/>
    </source>
</evidence>
<keyword evidence="2" id="KW-0805">Transcription regulation</keyword>
<accession>A0AAU7QDB2</accession>
<sequence length="146" mass="16686">MRDIQLVLERWGVWARDNSSVDFSHIAAGFKGLLPRTGKTFDSCCDDDGLIIDSAVLCLQKIRRPDEYNLVCLHYIYGASKSAIARWFRCNEREIRRQLQVAEGFIDGCLSMTGAVLEMDPYIQKQNIYGYKEKTLSRPEKSVVVC</sequence>
<evidence type="ECO:0000256" key="3">
    <source>
        <dbReference type="ARBA" id="ARBA00023125"/>
    </source>
</evidence>
<keyword evidence="4" id="KW-0804">Transcription</keyword>
<dbReference type="InterPro" id="IPR010534">
    <property type="entry name" value="Phage_933W_GpQ"/>
</dbReference>
<protein>
    <submittedName>
        <fullName evidence="5">Antiterminator Q family protein</fullName>
    </submittedName>
</protein>
<dbReference type="GO" id="GO:0003677">
    <property type="term" value="F:DNA binding"/>
    <property type="evidence" value="ECO:0007669"/>
    <property type="project" value="UniProtKB-KW"/>
</dbReference>
<keyword evidence="3" id="KW-0238">DNA-binding</keyword>
<proteinExistence type="inferred from homology"/>
<comment type="similarity">
    <text evidence="1">Belongs to the phage antitermination Q type 1 family.</text>
</comment>
<dbReference type="EMBL" id="CP157947">
    <property type="protein sequence ID" value="XBS71139.1"/>
    <property type="molecule type" value="Genomic_DNA"/>
</dbReference>
<gene>
    <name evidence="5" type="ORF">ABK905_09300</name>
</gene>
<evidence type="ECO:0000256" key="4">
    <source>
        <dbReference type="ARBA" id="ARBA00023163"/>
    </source>
</evidence>
<name>A0AAU7QDB2_9GAMM</name>
<reference evidence="5" key="1">
    <citation type="submission" date="2024-06" db="EMBL/GenBank/DDBJ databases">
        <authorList>
            <person name="Coelho C."/>
            <person name="Bento M."/>
            <person name="Garcia E."/>
            <person name="Camelo A."/>
            <person name="Brandao I."/>
            <person name="Espirito Santo C."/>
            <person name="Trovao J."/>
            <person name="Verissimo A."/>
            <person name="Costa J."/>
            <person name="Tiago I."/>
        </authorList>
    </citation>
    <scope>NUCLEOTIDE SEQUENCE</scope>
    <source>
        <strain evidence="5">KWT182</strain>
    </source>
</reference>
<dbReference type="GO" id="GO:0060567">
    <property type="term" value="P:negative regulation of termination of DNA-templated transcription"/>
    <property type="evidence" value="ECO:0007669"/>
    <property type="project" value="InterPro"/>
</dbReference>
<evidence type="ECO:0000256" key="2">
    <source>
        <dbReference type="ARBA" id="ARBA00023015"/>
    </source>
</evidence>
<organism evidence="5">
    <name type="scientific">Acerihabitans sp. KWT182</name>
    <dbReference type="NCBI Taxonomy" id="3157919"/>
    <lineage>
        <taxon>Bacteria</taxon>
        <taxon>Pseudomonadati</taxon>
        <taxon>Pseudomonadota</taxon>
        <taxon>Gammaproteobacteria</taxon>
        <taxon>Enterobacterales</taxon>
        <taxon>Pectobacteriaceae</taxon>
        <taxon>Acerihabitans</taxon>
    </lineage>
</organism>
<evidence type="ECO:0000256" key="1">
    <source>
        <dbReference type="ARBA" id="ARBA00010234"/>
    </source>
</evidence>
<dbReference type="AlphaFoldDB" id="A0AAU7QDB2"/>